<reference evidence="2 3" key="1">
    <citation type="journal article" date="2015" name="Plant Cell">
        <title>Oil accumulation by the oleaginous diatom Fistulifera solaris as revealed by the genome and transcriptome.</title>
        <authorList>
            <person name="Tanaka T."/>
            <person name="Maeda Y."/>
            <person name="Veluchamy A."/>
            <person name="Tanaka M."/>
            <person name="Abida H."/>
            <person name="Marechal E."/>
            <person name="Bowler C."/>
            <person name="Muto M."/>
            <person name="Sunaga Y."/>
            <person name="Tanaka M."/>
            <person name="Yoshino T."/>
            <person name="Taniguchi T."/>
            <person name="Fukuda Y."/>
            <person name="Nemoto M."/>
            <person name="Matsumoto M."/>
            <person name="Wong P.S."/>
            <person name="Aburatani S."/>
            <person name="Fujibuchi W."/>
        </authorList>
    </citation>
    <scope>NUCLEOTIDE SEQUENCE [LARGE SCALE GENOMIC DNA]</scope>
    <source>
        <strain evidence="2 3">JPCC DA0580</strain>
    </source>
</reference>
<sequence length="347" mass="39394">MSSHGSALYSLSSGRLVNRRGWNDTFDVRKCAIAAVVLLILAATNPANWQAANELTTNYGLFHLQEYGNRLVFSAVYFDINCYYQSILDQRQGLQDICTSLRREFAHSKPLLWDSQDLAHVFHRSCTILLITVAILAACRRKYVTFIRSGSMVIDALASILLHDPRRPMLGLLWCLFQENFLIYPVWKVLCKMVPQQVNSSLFRVFDQDGADIAVTVCILVAMVVLINVLGYRFWNRVYWLRFDGFLAVMLGYYRGILGSRPPDYSLRWVQTLLRTTAIPSSVSVHAVTWTFVLIQGLDSFPKSIFTIIANIAGASLGQYQYKYIGQNGAFQKVMDDFLKLLGVSNR</sequence>
<keyword evidence="1" id="KW-1133">Transmembrane helix</keyword>
<evidence type="ECO:0000313" key="3">
    <source>
        <dbReference type="Proteomes" id="UP000198406"/>
    </source>
</evidence>
<dbReference type="EMBL" id="BDSP01000097">
    <property type="protein sequence ID" value="GAX15892.1"/>
    <property type="molecule type" value="Genomic_DNA"/>
</dbReference>
<gene>
    <name evidence="2" type="ORF">FisN_2Lh372</name>
</gene>
<comment type="caution">
    <text evidence="2">The sequence shown here is derived from an EMBL/GenBank/DDBJ whole genome shotgun (WGS) entry which is preliminary data.</text>
</comment>
<protein>
    <submittedName>
        <fullName evidence="2">Uncharacterized protein</fullName>
    </submittedName>
</protein>
<evidence type="ECO:0000313" key="2">
    <source>
        <dbReference type="EMBL" id="GAX15892.1"/>
    </source>
</evidence>
<evidence type="ECO:0000256" key="1">
    <source>
        <dbReference type="SAM" id="Phobius"/>
    </source>
</evidence>
<proteinExistence type="predicted"/>
<organism evidence="2 3">
    <name type="scientific">Fistulifera solaris</name>
    <name type="common">Oleaginous diatom</name>
    <dbReference type="NCBI Taxonomy" id="1519565"/>
    <lineage>
        <taxon>Eukaryota</taxon>
        <taxon>Sar</taxon>
        <taxon>Stramenopiles</taxon>
        <taxon>Ochrophyta</taxon>
        <taxon>Bacillariophyta</taxon>
        <taxon>Bacillariophyceae</taxon>
        <taxon>Bacillariophycidae</taxon>
        <taxon>Naviculales</taxon>
        <taxon>Naviculaceae</taxon>
        <taxon>Fistulifera</taxon>
    </lineage>
</organism>
<dbReference type="Proteomes" id="UP000198406">
    <property type="component" value="Unassembled WGS sequence"/>
</dbReference>
<accession>A0A1Z5JPX2</accession>
<keyword evidence="1" id="KW-0472">Membrane</keyword>
<feature type="transmembrane region" description="Helical" evidence="1">
    <location>
        <begin position="238"/>
        <end position="258"/>
    </location>
</feature>
<dbReference type="InParanoid" id="A0A1Z5JPX2"/>
<name>A0A1Z5JPX2_FISSO</name>
<dbReference type="AlphaFoldDB" id="A0A1Z5JPX2"/>
<keyword evidence="1" id="KW-0812">Transmembrane</keyword>
<keyword evidence="3" id="KW-1185">Reference proteome</keyword>
<feature type="transmembrane region" description="Helical" evidence="1">
    <location>
        <begin position="211"/>
        <end position="232"/>
    </location>
</feature>